<dbReference type="GO" id="GO:0005739">
    <property type="term" value="C:mitochondrion"/>
    <property type="evidence" value="ECO:0007669"/>
    <property type="project" value="TreeGrafter"/>
</dbReference>
<name>A0A8S0UD68_OLEEU</name>
<feature type="domain" description="Domain X" evidence="1">
    <location>
        <begin position="554"/>
        <end position="652"/>
    </location>
</feature>
<dbReference type="PANTHER" id="PTHR33642:SF4">
    <property type="entry name" value="COX1_OXI3 INTRON 1 PROTEIN-RELATED"/>
    <property type="match status" value="1"/>
</dbReference>
<keyword evidence="3" id="KW-1185">Reference proteome</keyword>
<dbReference type="Proteomes" id="UP000594638">
    <property type="component" value="Unassembled WGS sequence"/>
</dbReference>
<evidence type="ECO:0000313" key="2">
    <source>
        <dbReference type="EMBL" id="CAA3013417.1"/>
    </source>
</evidence>
<dbReference type="AlphaFoldDB" id="A0A8S0UD68"/>
<dbReference type="GO" id="GO:0006315">
    <property type="term" value="P:homing of group II introns"/>
    <property type="evidence" value="ECO:0007669"/>
    <property type="project" value="TreeGrafter"/>
</dbReference>
<organism evidence="2 3">
    <name type="scientific">Olea europaea subsp. europaea</name>
    <dbReference type="NCBI Taxonomy" id="158383"/>
    <lineage>
        <taxon>Eukaryota</taxon>
        <taxon>Viridiplantae</taxon>
        <taxon>Streptophyta</taxon>
        <taxon>Embryophyta</taxon>
        <taxon>Tracheophyta</taxon>
        <taxon>Spermatophyta</taxon>
        <taxon>Magnoliopsida</taxon>
        <taxon>eudicotyledons</taxon>
        <taxon>Gunneridae</taxon>
        <taxon>Pentapetalae</taxon>
        <taxon>asterids</taxon>
        <taxon>lamiids</taxon>
        <taxon>Lamiales</taxon>
        <taxon>Oleaceae</taxon>
        <taxon>Oleeae</taxon>
        <taxon>Olea</taxon>
    </lineage>
</organism>
<dbReference type="Gramene" id="OE9A055686T1">
    <property type="protein sequence ID" value="OE9A055686C1"/>
    <property type="gene ID" value="OE9A055686"/>
</dbReference>
<protein>
    <submittedName>
        <fullName evidence="2">Nuclear intron maturase 3, mitochondrial</fullName>
    </submittedName>
</protein>
<dbReference type="PANTHER" id="PTHR33642">
    <property type="entry name" value="COX1/OXI3 INTRON 1 PROTEIN-RELATED"/>
    <property type="match status" value="1"/>
</dbReference>
<dbReference type="InterPro" id="IPR024937">
    <property type="entry name" value="Domain_X"/>
</dbReference>
<dbReference type="OrthoDB" id="658143at2759"/>
<dbReference type="Pfam" id="PF01348">
    <property type="entry name" value="Intron_maturas2"/>
    <property type="match status" value="1"/>
</dbReference>
<accession>A0A8S0UD68</accession>
<dbReference type="EMBL" id="CACTIH010007436">
    <property type="protein sequence ID" value="CAA3013417.1"/>
    <property type="molecule type" value="Genomic_DNA"/>
</dbReference>
<evidence type="ECO:0000259" key="1">
    <source>
        <dbReference type="Pfam" id="PF01348"/>
    </source>
</evidence>
<gene>
    <name evidence="2" type="ORF">OLEA9_A055686</name>
</gene>
<dbReference type="GO" id="GO:0003964">
    <property type="term" value="F:RNA-directed DNA polymerase activity"/>
    <property type="evidence" value="ECO:0007669"/>
    <property type="project" value="TreeGrafter"/>
</dbReference>
<proteinExistence type="predicted"/>
<dbReference type="CDD" id="cd01651">
    <property type="entry name" value="RT_G2_intron"/>
    <property type="match status" value="1"/>
</dbReference>
<comment type="caution">
    <text evidence="2">The sequence shown here is derived from an EMBL/GenBank/DDBJ whole genome shotgun (WGS) entry which is preliminary data.</text>
</comment>
<evidence type="ECO:0000313" key="3">
    <source>
        <dbReference type="Proteomes" id="UP000594638"/>
    </source>
</evidence>
<reference evidence="2 3" key="1">
    <citation type="submission" date="2019-12" db="EMBL/GenBank/DDBJ databases">
        <authorList>
            <person name="Alioto T."/>
            <person name="Alioto T."/>
            <person name="Gomez Garrido J."/>
        </authorList>
    </citation>
    <scope>NUCLEOTIDE SEQUENCE [LARGE SCALE GENOMIC DNA]</scope>
</reference>
<sequence>MLLRLFQQPRVITTVSHHLFTKTRLPSPPKLRHCSTVLNPATEIQPLTTSALKSIVLSHYHHKKFHNLLQNVIASPSFLLTACHSLKNRANSVTTTPNSPDSLPLSHDSVSTNFISLQELSFQLCENRFEVNSCCVPIFAPTHRGKPLVLPNLKLKVVIEAIRIVLEVIYDDRFVTFSYGGRVNMGRHTAFRYLKNSVENPSWWFSVKFDSELFDTRHVDKLCLMLEEKIEDNALISLIKRLFESEAVKIELGGSYLGRGFPQECRLSSILINIYLNGFDKKIQELRLKTSKENPKVEENELVCRASVSGSVFYKPLKIYAVRYLDEILIITSGTKMFTMNLKSNVVKYLEREMELRVDRVQTVIHSAVSEKIDFLGMELQAVTPSVLDPPMSEKAIRARKKYLRQKEVRLSELRNARERNRRKLGEKLFSHVFKKLKRSNGFKCDFEIENQVKQIFSNWADEVVQDFLRSVDEQWEWHRKLSAGDFLSLERIRDQLPQELVDSYDNFQKQVDKYLKPMKAKKALEEEKRRIEEEEEQSYSKRTVEDLTKLCIKVDAPIELIRKAVKMVGFTNNMGRPRPISFLMALEDVDIIKWYAGVARRWLDYFCCCHNFKKVKTIVSYHLRFSCILTLAEKHESTKHETIRHFTKDLKVSGVDGVEEVHFPTERQVKMVGDGNLSDPKPVDGALTMVLIQLASDEPSYRCIAHFCDRMDTTVYRIRFLQNHLNLNSRGENNWVQGMSSMQNNLHRKCVPICSDHISELYMGRLTLQDIDCTAFVDVD</sequence>
<dbReference type="GO" id="GO:0090615">
    <property type="term" value="P:mitochondrial mRNA processing"/>
    <property type="evidence" value="ECO:0007669"/>
    <property type="project" value="TreeGrafter"/>
</dbReference>